<comment type="similarity">
    <text evidence="4">Belongs to the AAA ATPase family.</text>
</comment>
<dbReference type="SUPFAM" id="SSF52540">
    <property type="entry name" value="P-loop containing nucleoside triphosphate hydrolases"/>
    <property type="match status" value="1"/>
</dbReference>
<dbReference type="Pfam" id="PF17758">
    <property type="entry name" value="Prot_ATP_ID_OB_N"/>
    <property type="match status" value="1"/>
</dbReference>
<keyword evidence="1 4" id="KW-0547">Nucleotide-binding</keyword>
<dbReference type="InterPro" id="IPR003960">
    <property type="entry name" value="ATPase_AAA_CS"/>
</dbReference>
<feature type="domain" description="AAA+ ATPase" evidence="6">
    <location>
        <begin position="234"/>
        <end position="382"/>
    </location>
</feature>
<dbReference type="InterPro" id="IPR012340">
    <property type="entry name" value="NA-bd_OB-fold"/>
</dbReference>
<dbReference type="GO" id="GO:0005524">
    <property type="term" value="F:ATP binding"/>
    <property type="evidence" value="ECO:0007669"/>
    <property type="project" value="UniProtKB-KW"/>
</dbReference>
<dbReference type="Pfam" id="PF00004">
    <property type="entry name" value="AAA"/>
    <property type="match status" value="1"/>
</dbReference>
<dbReference type="PANTHER" id="PTHR23077:SF144">
    <property type="entry name" value="PROTEASOME-ASSOCIATED ATPASE"/>
    <property type="match status" value="1"/>
</dbReference>
<keyword evidence="7" id="KW-0647">Proteasome</keyword>
<dbReference type="KEGG" id="agh:M3I41_03810"/>
<dbReference type="Gene3D" id="3.40.50.300">
    <property type="entry name" value="P-loop containing nucleotide triphosphate hydrolases"/>
    <property type="match status" value="1"/>
</dbReference>
<evidence type="ECO:0000259" key="6">
    <source>
        <dbReference type="SMART" id="SM00382"/>
    </source>
</evidence>
<dbReference type="Gene3D" id="2.40.50.140">
    <property type="entry name" value="Nucleic acid-binding proteins"/>
    <property type="match status" value="2"/>
</dbReference>
<evidence type="ECO:0000256" key="1">
    <source>
        <dbReference type="ARBA" id="ARBA00022741"/>
    </source>
</evidence>
<dbReference type="Pfam" id="PF16450">
    <property type="entry name" value="Prot_ATP_ID_OB_C"/>
    <property type="match status" value="1"/>
</dbReference>
<protein>
    <submittedName>
        <fullName evidence="7">Proteasome ATPase</fullName>
        <ecNumber evidence="7">5.6.1.5</ecNumber>
    </submittedName>
</protein>
<sequence length="529" mass="57135">MGRAKVDPLVLVGQVRQLQAEAASLAAKNERLAAGLKRAKQRLEQVDSQLEKLRQPPLSYAVCTGLFYENKQLVALEAMVGARRMRLAVHPSVTEQEINAGSQLLINSSQVVVGVSEPMNMGEAVYVSERLDSERVLVTTSSGSSKVLQLAPGLQRENLEQPLRSGDMLCAHLEADLALGLIERTGVQDLIVPDSPNISFEEIGGLADAVSAVRDAIELPFTHPQLYRSYNLSAPKGVLLYGPPGCGKTLIAKAVATSLAHARGQGEAAFFNIKGPELLDKYVGESERQIRTIFEQARRLADEQRPVVIFFDEMEALLRRRGSGISSDMESTIVPQMLAEIDGVEALNNVVIIGATNREDMLDPAVLRPGRLDVKIYIGRPDKLAAGEILAKHLTGQLPIASSELARAGSRQDALQIMIGATVEALYASSHANEILEITYVNGACRKVYASELISGAYLAAVVARAKTLAIKRELAGAEGGISTSLLLEAVAQAGREQEELNASTDSEGWLRQLGERPVMVRSVKRAKH</sequence>
<dbReference type="GO" id="GO:0016887">
    <property type="term" value="F:ATP hydrolysis activity"/>
    <property type="evidence" value="ECO:0007669"/>
    <property type="project" value="InterPro"/>
</dbReference>
<evidence type="ECO:0000256" key="4">
    <source>
        <dbReference type="RuleBase" id="RU003651"/>
    </source>
</evidence>
<dbReference type="GO" id="GO:0019941">
    <property type="term" value="P:modification-dependent protein catabolic process"/>
    <property type="evidence" value="ECO:0007669"/>
    <property type="project" value="InterPro"/>
</dbReference>
<evidence type="ECO:0000256" key="2">
    <source>
        <dbReference type="ARBA" id="ARBA00022840"/>
    </source>
</evidence>
<dbReference type="InterPro" id="IPR050168">
    <property type="entry name" value="AAA_ATPase_domain"/>
</dbReference>
<dbReference type="InterPro" id="IPR003593">
    <property type="entry name" value="AAA+_ATPase"/>
</dbReference>
<dbReference type="AlphaFoldDB" id="A0A9E7AGY3"/>
<dbReference type="InterPro" id="IPR027417">
    <property type="entry name" value="P-loop_NTPase"/>
</dbReference>
<dbReference type="GO" id="GO:0000502">
    <property type="term" value="C:proteasome complex"/>
    <property type="evidence" value="ECO:0007669"/>
    <property type="project" value="UniProtKB-KW"/>
</dbReference>
<dbReference type="FunFam" id="3.40.50.300:FF:001025">
    <property type="entry name" value="ATPase family, AAA domain-containing 2B"/>
    <property type="match status" value="1"/>
</dbReference>
<dbReference type="PROSITE" id="PS00674">
    <property type="entry name" value="AAA"/>
    <property type="match status" value="1"/>
</dbReference>
<dbReference type="GO" id="GO:0036402">
    <property type="term" value="F:proteasome-activating activity"/>
    <property type="evidence" value="ECO:0007669"/>
    <property type="project" value="UniProtKB-EC"/>
</dbReference>
<keyword evidence="2 4" id="KW-0067">ATP-binding</keyword>
<evidence type="ECO:0000313" key="7">
    <source>
        <dbReference type="EMBL" id="UQF80406.1"/>
    </source>
</evidence>
<proteinExistence type="inferred from homology"/>
<name>A0A9E7AGY3_9ACTO</name>
<dbReference type="SMART" id="SM00382">
    <property type="entry name" value="AAA"/>
    <property type="match status" value="1"/>
</dbReference>
<dbReference type="InterPro" id="IPR041626">
    <property type="entry name" value="Prot_ATP_ID_OB_N"/>
</dbReference>
<dbReference type="InterPro" id="IPR022482">
    <property type="entry name" value="Proteasome_ATPase"/>
</dbReference>
<dbReference type="InterPro" id="IPR003959">
    <property type="entry name" value="ATPase_AAA_core"/>
</dbReference>
<organism evidence="7 8">
    <name type="scientific">Actinomyces graevenitzii</name>
    <dbReference type="NCBI Taxonomy" id="55565"/>
    <lineage>
        <taxon>Bacteria</taxon>
        <taxon>Bacillati</taxon>
        <taxon>Actinomycetota</taxon>
        <taxon>Actinomycetes</taxon>
        <taxon>Actinomycetales</taxon>
        <taxon>Actinomycetaceae</taxon>
        <taxon>Actinomyces</taxon>
    </lineage>
</organism>
<feature type="coiled-coil region" evidence="5">
    <location>
        <begin position="15"/>
        <end position="56"/>
    </location>
</feature>
<keyword evidence="3 5" id="KW-0175">Coiled coil</keyword>
<dbReference type="InterPro" id="IPR032501">
    <property type="entry name" value="Prot_ATP_ID_OB_2nd"/>
</dbReference>
<dbReference type="Gene3D" id="1.20.5.170">
    <property type="match status" value="1"/>
</dbReference>
<accession>A0A9E7AGY3</accession>
<evidence type="ECO:0000256" key="3">
    <source>
        <dbReference type="ARBA" id="ARBA00023054"/>
    </source>
</evidence>
<dbReference type="NCBIfam" id="TIGR03689">
    <property type="entry name" value="pup_AAA"/>
    <property type="match status" value="1"/>
</dbReference>
<evidence type="ECO:0000256" key="5">
    <source>
        <dbReference type="SAM" id="Coils"/>
    </source>
</evidence>
<dbReference type="Proteomes" id="UP000830236">
    <property type="component" value="Chromosome"/>
</dbReference>
<keyword evidence="7" id="KW-0413">Isomerase</keyword>
<dbReference type="EMBL" id="CP097095">
    <property type="protein sequence ID" value="UQF80406.1"/>
    <property type="molecule type" value="Genomic_DNA"/>
</dbReference>
<dbReference type="EC" id="5.6.1.5" evidence="7"/>
<dbReference type="PANTHER" id="PTHR23077">
    <property type="entry name" value="AAA-FAMILY ATPASE"/>
    <property type="match status" value="1"/>
</dbReference>
<gene>
    <name evidence="7" type="primary">arc</name>
    <name evidence="7" type="ORF">M3I41_03810</name>
</gene>
<reference evidence="7" key="1">
    <citation type="submission" date="2022-05" db="EMBL/GenBank/DDBJ databases">
        <title>Using nanopore sequencing to obtain complete genomes from saliva samples.</title>
        <authorList>
            <person name="Baker J.L."/>
        </authorList>
    </citation>
    <scope>NUCLEOTIDE SEQUENCE</scope>
    <source>
        <strain evidence="7">JCVI-JB-Ag32</strain>
    </source>
</reference>
<evidence type="ECO:0000313" key="8">
    <source>
        <dbReference type="Proteomes" id="UP000830236"/>
    </source>
</evidence>
<dbReference type="Gene3D" id="1.10.8.60">
    <property type="match status" value="1"/>
</dbReference>